<feature type="transmembrane region" description="Helical" evidence="2">
    <location>
        <begin position="34"/>
        <end position="52"/>
    </location>
</feature>
<gene>
    <name evidence="3" type="ORF">TSTA_055700</name>
</gene>
<dbReference type="OMA" id="MLEEYRF"/>
<evidence type="ECO:0000313" key="3">
    <source>
        <dbReference type="EMBL" id="EED13069.1"/>
    </source>
</evidence>
<comment type="similarity">
    <text evidence="1">Belongs to the ustYa family.</text>
</comment>
<accession>B8MQ43</accession>
<dbReference type="GeneID" id="8102263"/>
<reference evidence="4" key="1">
    <citation type="journal article" date="2015" name="Genome Announc.">
        <title>Genome sequence of the AIDS-associated pathogen Penicillium marneffei (ATCC18224) and its near taxonomic relative Talaromyces stipitatus (ATCC10500).</title>
        <authorList>
            <person name="Nierman W.C."/>
            <person name="Fedorova-Abrams N.D."/>
            <person name="Andrianopoulos A."/>
        </authorList>
    </citation>
    <scope>NUCLEOTIDE SEQUENCE [LARGE SCALE GENOMIC DNA]</scope>
    <source>
        <strain evidence="4">ATCC 10500 / CBS 375.48 / QM 6759 / NRRL 1006</strain>
    </source>
</reference>
<keyword evidence="2" id="KW-0812">Transmembrane</keyword>
<protein>
    <submittedName>
        <fullName evidence="3">Uncharacterized protein</fullName>
    </submittedName>
</protein>
<dbReference type="PANTHER" id="PTHR33365:SF6">
    <property type="entry name" value="OXIDASE USTYA"/>
    <property type="match status" value="1"/>
</dbReference>
<sequence>MIERLDDEMLPLTGEEHPVNRHWPCYRVTVTPNMIAMLILLCLSVVLHGLFFTQSHCPSGRSGFAHLSATLSVPWVSKSIYFGEGTEEDADRAWDAISINNGTLALDSVYVQGKGIPHAQPFPWDGSKEIYVLNGYHGMHCLKTLRTWIRQVDQGIPTTQPAGHMLHCLDALRQDVQCYADDTPRYTGFQEQGRSGTGQVRKCRDWNQMEIWAQQHTACWRYMPELEREGRSMLEEYRFCPDGSPYKEKMEEYFRNVG</sequence>
<name>B8MQ43_TALSN</name>
<dbReference type="STRING" id="441959.B8MQ43"/>
<evidence type="ECO:0000313" key="4">
    <source>
        <dbReference type="Proteomes" id="UP000001745"/>
    </source>
</evidence>
<dbReference type="RefSeq" id="XP_002487180.1">
    <property type="nucleotide sequence ID" value="XM_002487135.1"/>
</dbReference>
<dbReference type="VEuPathDB" id="FungiDB:TSTA_055700"/>
<dbReference type="OrthoDB" id="3687641at2759"/>
<keyword evidence="2" id="KW-0472">Membrane</keyword>
<dbReference type="EMBL" id="EQ962659">
    <property type="protein sequence ID" value="EED13069.1"/>
    <property type="molecule type" value="Genomic_DNA"/>
</dbReference>
<dbReference type="AlphaFoldDB" id="B8MQ43"/>
<keyword evidence="2" id="KW-1133">Transmembrane helix</keyword>
<dbReference type="Pfam" id="PF11807">
    <property type="entry name" value="UstYa"/>
    <property type="match status" value="1"/>
</dbReference>
<dbReference type="Proteomes" id="UP000001745">
    <property type="component" value="Unassembled WGS sequence"/>
</dbReference>
<keyword evidence="4" id="KW-1185">Reference proteome</keyword>
<dbReference type="eggNOG" id="ENOG502SP97">
    <property type="taxonomic scope" value="Eukaryota"/>
</dbReference>
<dbReference type="InterPro" id="IPR021765">
    <property type="entry name" value="UstYa-like"/>
</dbReference>
<dbReference type="HOGENOM" id="CLU_042941_1_1_1"/>
<evidence type="ECO:0000256" key="1">
    <source>
        <dbReference type="ARBA" id="ARBA00035112"/>
    </source>
</evidence>
<dbReference type="PANTHER" id="PTHR33365">
    <property type="entry name" value="YALI0B05434P"/>
    <property type="match status" value="1"/>
</dbReference>
<evidence type="ECO:0000256" key="2">
    <source>
        <dbReference type="SAM" id="Phobius"/>
    </source>
</evidence>
<proteinExistence type="inferred from homology"/>
<dbReference type="GO" id="GO:0043386">
    <property type="term" value="P:mycotoxin biosynthetic process"/>
    <property type="evidence" value="ECO:0007669"/>
    <property type="project" value="InterPro"/>
</dbReference>
<organism evidence="3 4">
    <name type="scientific">Talaromyces stipitatus (strain ATCC 10500 / CBS 375.48 / QM 6759 / NRRL 1006)</name>
    <name type="common">Penicillium stipitatum</name>
    <dbReference type="NCBI Taxonomy" id="441959"/>
    <lineage>
        <taxon>Eukaryota</taxon>
        <taxon>Fungi</taxon>
        <taxon>Dikarya</taxon>
        <taxon>Ascomycota</taxon>
        <taxon>Pezizomycotina</taxon>
        <taxon>Eurotiomycetes</taxon>
        <taxon>Eurotiomycetidae</taxon>
        <taxon>Eurotiales</taxon>
        <taxon>Trichocomaceae</taxon>
        <taxon>Talaromyces</taxon>
        <taxon>Talaromyces sect. Talaromyces</taxon>
    </lineage>
</organism>
<dbReference type="InParanoid" id="B8MQ43"/>
<dbReference type="PhylomeDB" id="B8MQ43"/>